<dbReference type="PIRSF" id="PIRSF026782">
    <property type="entry name" value="CbiD"/>
    <property type="match status" value="1"/>
</dbReference>
<protein>
    <recommendedName>
        <fullName evidence="5">Cobalt-precorrin-5B C(1)-methyltransferase</fullName>
        <ecNumber evidence="5">2.1.1.195</ecNumber>
    </recommendedName>
    <alternativeName>
        <fullName evidence="5">Cobalt-precorrin-6A synthase</fullName>
    </alternativeName>
</protein>
<dbReference type="SUPFAM" id="SSF111342">
    <property type="entry name" value="CbiD-like"/>
    <property type="match status" value="1"/>
</dbReference>
<dbReference type="Gene3D" id="3.30.2110.10">
    <property type="entry name" value="CbiD-like"/>
    <property type="match status" value="1"/>
</dbReference>
<evidence type="ECO:0000256" key="2">
    <source>
        <dbReference type="ARBA" id="ARBA00022603"/>
    </source>
</evidence>
<dbReference type="PANTHER" id="PTHR35863">
    <property type="entry name" value="COBALT-PRECORRIN-5B C(1)-METHYLTRANSFERASE"/>
    <property type="match status" value="1"/>
</dbReference>
<evidence type="ECO:0000256" key="4">
    <source>
        <dbReference type="ARBA" id="ARBA00022691"/>
    </source>
</evidence>
<sequence length="407" mass="43416">MQSDPARKTGLEDSFVIHNHQKLRCGYTTGTAAAAASKAAVEVLLGSEIPDEVEIQIPAGKNLCLAVEDTDIRRDRAGKPVAVTCSVRKDGGDDVDATDGLLIEATVSGCSGTEIVIDGGKGVGRVTRPGLDQPVGNAAINHVPREMIRKAVGESCKAHGYGGGISVVISVPEGEKIAEKTFNPKLGIVGGISILGTSGIVWPMSIKALLDTTRTELNARHAGGADYIVVAPGNYGERFAKEMPDLNTDEMITFSNFVGETIDMAIDCGYKGMLIVSHIGKIIKVSGGIMNTHSHEADCRAELMCTAALRAGIDADLCRELLDTNTTEEALDLLRQNAGEDAFRKVMDVLAARIDYYLRMRARNQDFLIGAIIFSNCHGLLAATETTDLLKERLAVQSKRAGSNYDQ</sequence>
<dbReference type="GO" id="GO:0043780">
    <property type="term" value="F:cobalt-precorrin-5B C1-methyltransferase activity"/>
    <property type="evidence" value="ECO:0007669"/>
    <property type="project" value="RHEA"/>
</dbReference>
<comment type="similarity">
    <text evidence="5">Belongs to the CbiD family.</text>
</comment>
<evidence type="ECO:0000313" key="7">
    <source>
        <dbReference type="Proteomes" id="UP000005753"/>
    </source>
</evidence>
<reference evidence="6 7" key="1">
    <citation type="submission" date="2010-08" db="EMBL/GenBank/DDBJ databases">
        <authorList>
            <consortium name="US DOE Joint Genome Institute (JGI-PGF)"/>
            <person name="Lucas S."/>
            <person name="Copeland A."/>
            <person name="Lapidus A."/>
            <person name="Cheng J.-F."/>
            <person name="Bruce D."/>
            <person name="Goodwin L."/>
            <person name="Pitluck S."/>
            <person name="Land M.L."/>
            <person name="Hauser L."/>
            <person name="Chang Y.-J."/>
            <person name="Anderson I.J."/>
            <person name="Johnson E."/>
            <person name="Mulhopadhyay B."/>
            <person name="Kyrpides N."/>
            <person name="Woyke T.J."/>
        </authorList>
    </citation>
    <scope>NUCLEOTIDE SEQUENCE [LARGE SCALE GENOMIC DNA]</scope>
    <source>
        <strain evidence="6 7">6</strain>
    </source>
</reference>
<evidence type="ECO:0000256" key="3">
    <source>
        <dbReference type="ARBA" id="ARBA00022679"/>
    </source>
</evidence>
<dbReference type="PANTHER" id="PTHR35863:SF1">
    <property type="entry name" value="COBALT-PRECORRIN-5B C(1)-METHYLTRANSFERASE"/>
    <property type="match status" value="1"/>
</dbReference>
<name>I5AQY2_EUBC6</name>
<dbReference type="HAMAP" id="MF_00787">
    <property type="entry name" value="CbiD"/>
    <property type="match status" value="1"/>
</dbReference>
<dbReference type="EMBL" id="CM001487">
    <property type="protein sequence ID" value="EIM56205.1"/>
    <property type="molecule type" value="Genomic_DNA"/>
</dbReference>
<dbReference type="NCBIfam" id="TIGR00312">
    <property type="entry name" value="cbiD"/>
    <property type="match status" value="1"/>
</dbReference>
<gene>
    <name evidence="5" type="primary">cbiD</name>
    <name evidence="6" type="ORF">EubceDRAFT1_0345</name>
</gene>
<keyword evidence="4 5" id="KW-0949">S-adenosyl-L-methionine</keyword>
<evidence type="ECO:0000313" key="6">
    <source>
        <dbReference type="EMBL" id="EIM56205.1"/>
    </source>
</evidence>
<dbReference type="GO" id="GO:0032259">
    <property type="term" value="P:methylation"/>
    <property type="evidence" value="ECO:0007669"/>
    <property type="project" value="UniProtKB-KW"/>
</dbReference>
<dbReference type="EC" id="2.1.1.195" evidence="5"/>
<dbReference type="OrthoDB" id="6439987at2"/>
<dbReference type="UniPathway" id="UPA00148">
    <property type="reaction ID" value="UER00227"/>
</dbReference>
<reference evidence="6 7" key="2">
    <citation type="submission" date="2012-02" db="EMBL/GenBank/DDBJ databases">
        <title>Improved High-Quality Draft sequence of Eubacterium cellulosolvens 6.</title>
        <authorList>
            <consortium name="US DOE Joint Genome Institute"/>
            <person name="Lucas S."/>
            <person name="Han J."/>
            <person name="Lapidus A."/>
            <person name="Cheng J.-F."/>
            <person name="Goodwin L."/>
            <person name="Pitluck S."/>
            <person name="Peters L."/>
            <person name="Mikhailova N."/>
            <person name="Gu W."/>
            <person name="Detter J.C."/>
            <person name="Han C."/>
            <person name="Tapia R."/>
            <person name="Land M."/>
            <person name="Hauser L."/>
            <person name="Kyrpides N."/>
            <person name="Ivanova N."/>
            <person name="Pagani I."/>
            <person name="Johnson E."/>
            <person name="Mukhopadhyay B."/>
            <person name="Anderson I."/>
            <person name="Woyke T."/>
        </authorList>
    </citation>
    <scope>NUCLEOTIDE SEQUENCE [LARGE SCALE GENOMIC DNA]</scope>
    <source>
        <strain evidence="6 7">6</strain>
    </source>
</reference>
<dbReference type="GO" id="GO:0019251">
    <property type="term" value="P:anaerobic cobalamin biosynthetic process"/>
    <property type="evidence" value="ECO:0007669"/>
    <property type="project" value="UniProtKB-UniRule"/>
</dbReference>
<evidence type="ECO:0000256" key="5">
    <source>
        <dbReference type="HAMAP-Rule" id="MF_00787"/>
    </source>
</evidence>
<dbReference type="Proteomes" id="UP000005753">
    <property type="component" value="Chromosome"/>
</dbReference>
<proteinExistence type="inferred from homology"/>
<dbReference type="Pfam" id="PF01888">
    <property type="entry name" value="CbiD"/>
    <property type="match status" value="1"/>
</dbReference>
<dbReference type="InterPro" id="IPR036074">
    <property type="entry name" value="CbiD_sf"/>
</dbReference>
<comment type="pathway">
    <text evidence="5">Cofactor biosynthesis; adenosylcobalamin biosynthesis; cob(II)yrinate a,c-diamide from sirohydrochlorin (anaerobic route): step 6/10.</text>
</comment>
<keyword evidence="7" id="KW-1185">Reference proteome</keyword>
<dbReference type="AlphaFoldDB" id="I5AQY2"/>
<accession>I5AQY2</accession>
<keyword evidence="2 5" id="KW-0489">Methyltransferase</keyword>
<comment type="catalytic activity">
    <reaction evidence="5">
        <text>Co-precorrin-5B + S-adenosyl-L-methionine = Co-precorrin-6A + S-adenosyl-L-homocysteine</text>
        <dbReference type="Rhea" id="RHEA:26285"/>
        <dbReference type="ChEBI" id="CHEBI:57856"/>
        <dbReference type="ChEBI" id="CHEBI:59789"/>
        <dbReference type="ChEBI" id="CHEBI:60063"/>
        <dbReference type="ChEBI" id="CHEBI:60064"/>
        <dbReference type="EC" id="2.1.1.195"/>
    </reaction>
</comment>
<dbReference type="eggNOG" id="COG1903">
    <property type="taxonomic scope" value="Bacteria"/>
</dbReference>
<keyword evidence="1 5" id="KW-0169">Cobalamin biosynthesis</keyword>
<dbReference type="InterPro" id="IPR002748">
    <property type="entry name" value="CbiD"/>
</dbReference>
<organism evidence="6 7">
    <name type="scientific">Eubacterium cellulosolvens (strain ATCC 43171 / JCM 9499 / 6)</name>
    <name type="common">Cillobacterium cellulosolvens</name>
    <dbReference type="NCBI Taxonomy" id="633697"/>
    <lineage>
        <taxon>Bacteria</taxon>
        <taxon>Bacillati</taxon>
        <taxon>Bacillota</taxon>
        <taxon>Clostridia</taxon>
        <taxon>Eubacteriales</taxon>
        <taxon>Eubacteriaceae</taxon>
        <taxon>Eubacterium</taxon>
    </lineage>
</organism>
<comment type="function">
    <text evidence="5">Catalyzes the methylation of C-1 in cobalt-precorrin-5B to form cobalt-precorrin-6A.</text>
</comment>
<dbReference type="HOGENOM" id="CLU_041273_1_0_9"/>
<dbReference type="STRING" id="633697.EubceDRAFT1_0345"/>
<evidence type="ECO:0000256" key="1">
    <source>
        <dbReference type="ARBA" id="ARBA00022573"/>
    </source>
</evidence>
<keyword evidence="3 5" id="KW-0808">Transferase</keyword>